<protein>
    <submittedName>
        <fullName evidence="1">Uncharacterized protein</fullName>
    </submittedName>
</protein>
<dbReference type="EMBL" id="KZ293417">
    <property type="protein sequence ID" value="PBK75669.1"/>
    <property type="molecule type" value="Genomic_DNA"/>
</dbReference>
<reference evidence="2" key="1">
    <citation type="journal article" date="2017" name="Nat. Ecol. Evol.">
        <title>Genome expansion and lineage-specific genetic innovations in the forest pathogenic fungi Armillaria.</title>
        <authorList>
            <person name="Sipos G."/>
            <person name="Prasanna A.N."/>
            <person name="Walter M.C."/>
            <person name="O'Connor E."/>
            <person name="Balint B."/>
            <person name="Krizsan K."/>
            <person name="Kiss B."/>
            <person name="Hess J."/>
            <person name="Varga T."/>
            <person name="Slot J."/>
            <person name="Riley R."/>
            <person name="Boka B."/>
            <person name="Rigling D."/>
            <person name="Barry K."/>
            <person name="Lee J."/>
            <person name="Mihaltcheva S."/>
            <person name="LaButti K."/>
            <person name="Lipzen A."/>
            <person name="Waldron R."/>
            <person name="Moloney N.M."/>
            <person name="Sperisen C."/>
            <person name="Kredics L."/>
            <person name="Vagvoelgyi C."/>
            <person name="Patrignani A."/>
            <person name="Fitzpatrick D."/>
            <person name="Nagy I."/>
            <person name="Doyle S."/>
            <person name="Anderson J.B."/>
            <person name="Grigoriev I.V."/>
            <person name="Gueldener U."/>
            <person name="Muensterkoetter M."/>
            <person name="Nagy L.G."/>
        </authorList>
    </citation>
    <scope>NUCLEOTIDE SEQUENCE [LARGE SCALE GENOMIC DNA]</scope>
    <source>
        <strain evidence="2">28-4</strain>
    </source>
</reference>
<accession>A0A2H3BXT8</accession>
<sequence length="105" mass="11853">MYDALFQALATLNADLWYSTLQFLDAHPIVDWTSYLGLESPSHLQATRRFCRVLDYSEGSHSHACYAASKIFKNTLRSASHLTNIKVQRCLQFRTHSGITALCSA</sequence>
<dbReference type="Proteomes" id="UP000218334">
    <property type="component" value="Unassembled WGS sequence"/>
</dbReference>
<keyword evidence="2" id="KW-1185">Reference proteome</keyword>
<organism evidence="1 2">
    <name type="scientific">Armillaria solidipes</name>
    <dbReference type="NCBI Taxonomy" id="1076256"/>
    <lineage>
        <taxon>Eukaryota</taxon>
        <taxon>Fungi</taxon>
        <taxon>Dikarya</taxon>
        <taxon>Basidiomycota</taxon>
        <taxon>Agaricomycotina</taxon>
        <taxon>Agaricomycetes</taxon>
        <taxon>Agaricomycetidae</taxon>
        <taxon>Agaricales</taxon>
        <taxon>Marasmiineae</taxon>
        <taxon>Physalacriaceae</taxon>
        <taxon>Armillaria</taxon>
    </lineage>
</organism>
<evidence type="ECO:0000313" key="2">
    <source>
        <dbReference type="Proteomes" id="UP000218334"/>
    </source>
</evidence>
<gene>
    <name evidence="1" type="ORF">ARMSODRAFT_401431</name>
</gene>
<proteinExistence type="predicted"/>
<evidence type="ECO:0000313" key="1">
    <source>
        <dbReference type="EMBL" id="PBK75669.1"/>
    </source>
</evidence>
<name>A0A2H3BXT8_9AGAR</name>
<dbReference type="AlphaFoldDB" id="A0A2H3BXT8"/>